<name>K0SCF5_THAOC</name>
<evidence type="ECO:0000313" key="3">
    <source>
        <dbReference type="Proteomes" id="UP000266841"/>
    </source>
</evidence>
<organism evidence="2 3">
    <name type="scientific">Thalassiosira oceanica</name>
    <name type="common">Marine diatom</name>
    <dbReference type="NCBI Taxonomy" id="159749"/>
    <lineage>
        <taxon>Eukaryota</taxon>
        <taxon>Sar</taxon>
        <taxon>Stramenopiles</taxon>
        <taxon>Ochrophyta</taxon>
        <taxon>Bacillariophyta</taxon>
        <taxon>Coscinodiscophyceae</taxon>
        <taxon>Thalassiosirophycidae</taxon>
        <taxon>Thalassiosirales</taxon>
        <taxon>Thalassiosiraceae</taxon>
        <taxon>Thalassiosira</taxon>
    </lineage>
</organism>
<feature type="region of interest" description="Disordered" evidence="1">
    <location>
        <begin position="885"/>
        <end position="918"/>
    </location>
</feature>
<feature type="non-terminal residue" evidence="2">
    <location>
        <position position="1"/>
    </location>
</feature>
<feature type="compositionally biased region" description="Basic and acidic residues" evidence="1">
    <location>
        <begin position="357"/>
        <end position="366"/>
    </location>
</feature>
<feature type="region of interest" description="Disordered" evidence="1">
    <location>
        <begin position="185"/>
        <end position="236"/>
    </location>
</feature>
<dbReference type="Proteomes" id="UP000266841">
    <property type="component" value="Unassembled WGS sequence"/>
</dbReference>
<protein>
    <submittedName>
        <fullName evidence="2">Uncharacterized protein</fullName>
    </submittedName>
</protein>
<gene>
    <name evidence="2" type="ORF">THAOC_15577</name>
</gene>
<dbReference type="EMBL" id="AGNL01018033">
    <property type="protein sequence ID" value="EJK63748.1"/>
    <property type="molecule type" value="Genomic_DNA"/>
</dbReference>
<feature type="compositionally biased region" description="Basic and acidic residues" evidence="1">
    <location>
        <begin position="482"/>
        <end position="493"/>
    </location>
</feature>
<reference evidence="2 3" key="1">
    <citation type="journal article" date="2012" name="Genome Biol.">
        <title>Genome and low-iron response of an oceanic diatom adapted to chronic iron limitation.</title>
        <authorList>
            <person name="Lommer M."/>
            <person name="Specht M."/>
            <person name="Roy A.S."/>
            <person name="Kraemer L."/>
            <person name="Andreson R."/>
            <person name="Gutowska M.A."/>
            <person name="Wolf J."/>
            <person name="Bergner S.V."/>
            <person name="Schilhabel M.B."/>
            <person name="Klostermeier U.C."/>
            <person name="Beiko R.G."/>
            <person name="Rosenstiel P."/>
            <person name="Hippler M."/>
            <person name="Laroche J."/>
        </authorList>
    </citation>
    <scope>NUCLEOTIDE SEQUENCE [LARGE SCALE GENOMIC DNA]</scope>
    <source>
        <strain evidence="2 3">CCMP1005</strain>
    </source>
</reference>
<evidence type="ECO:0000256" key="1">
    <source>
        <dbReference type="SAM" id="MobiDB-lite"/>
    </source>
</evidence>
<dbReference type="AlphaFoldDB" id="K0SCF5"/>
<feature type="region of interest" description="Disordered" evidence="1">
    <location>
        <begin position="1108"/>
        <end position="1136"/>
    </location>
</feature>
<feature type="region of interest" description="Disordered" evidence="1">
    <location>
        <begin position="479"/>
        <end position="508"/>
    </location>
</feature>
<feature type="region of interest" description="Disordered" evidence="1">
    <location>
        <begin position="357"/>
        <end position="402"/>
    </location>
</feature>
<feature type="region of interest" description="Disordered" evidence="1">
    <location>
        <begin position="704"/>
        <end position="733"/>
    </location>
</feature>
<feature type="compositionally biased region" description="Basic and acidic residues" evidence="1">
    <location>
        <begin position="392"/>
        <end position="402"/>
    </location>
</feature>
<feature type="compositionally biased region" description="Basic residues" evidence="1">
    <location>
        <begin position="770"/>
        <end position="782"/>
    </location>
</feature>
<sequence>NRLSTYNLRSNTHLSARLSNGTRYGGRGCGCALRCADGIPITFLDGAVVESPGPNAKSPVVYSQDDKTNQQNNPSLFCCPSTGDSNTPGHPSGCFTRAQQGKNSVGPLRAVGWRCDAARPQARAARLCPGWGPGRPAMLDREPRTFINNSLRQPAALKVATEAVSNRDRDEIEQGNCRSREKFCEGGSRVDRDETDQRLLRSRPVTAQGRGDRMKENHDPSMLAPSTAASESLSRARRIVTEVQSVTSKRNEWLDCMSPQSENISASAFSFSTNDDSSVPDPDAVTNAALIIDSLVLSPRHRPLSPTSAVLRSPRSQSVQNSKFKTSLANARHAMLTSPVANHGLRSTRSTAKKFSFAKDKEEGHSNVDISNGVRPARESQTAVGDTDGPAAEERTKPVKTDQRKGVHYYAILTQIQKIVRSENASTSLGKVLSDASKRGVSLDTVTEMYKQERIKAKAQKSLVVEAEDGKASLDAIASSEDLVKDVDEEPKVNQENGDENEDEGPFNQLEHDSLTKFIDDTVELSLQIEQTESLYDESPATSVAESTIVSEEIGASSYVTEMKSKLAKKARPKSDKKPSTLDSQTYDKLMEGIIPKIKAGAGLSEILADAKRNGLPTNQLVQIYKKERLSLETGVSAKVSLNSGEDKSTKSDVATGTGKPNAANASKVVTVETVGEMEELNDIVSKKLVDSAMPKKASIKVSMEAGTPKAQNKRSTAIKAKSSKNAKLERVNKIIKREKDSDLVVKSAHRAAESNELDEKYGAAANRASKNKHSAASKNKHSAGSAAESSEENPRPIPSLGLDEKQLRQMKQFVKTTEELNEDTEMTSEDCIDCAIKQNLQQASLVLQHAGLVTPMSSGEVDVNDIKEVDKFFAKFHLDDEIVASSSDPDAPGEAVVEGESRGQESPMTGSSAGAGCDRVLSETVSVEESGIECISTEIGSLTIQSKNSELLQDVKPEEIPSIAIDTSETGQMSSGRDYHRDRQYTLPIDERTVGHQGYRKIDFYSLYESTLVNVQDEDIDRAPWEYRGVGQRFLGEKSVESRNWFGSIVAERGNDRIPNPICRPRSFQVRATKIADPDEWNEDWFTTWKSRRDNPNNLLTYAKEDEVSTTKRGASDDGTVETHDSDAESDVTEDKPRVKKVIEIGNIVSVRVRCGERVSRIHPDFTSSLRMSRWKRKYCVSKFSN</sequence>
<comment type="caution">
    <text evidence="2">The sequence shown here is derived from an EMBL/GenBank/DDBJ whole genome shotgun (WGS) entry which is preliminary data.</text>
</comment>
<dbReference type="OrthoDB" id="49008at2759"/>
<evidence type="ECO:0000313" key="2">
    <source>
        <dbReference type="EMBL" id="EJK63748.1"/>
    </source>
</evidence>
<accession>K0SCF5</accession>
<feature type="compositionally biased region" description="Basic and acidic residues" evidence="1">
    <location>
        <begin position="210"/>
        <end position="219"/>
    </location>
</feature>
<keyword evidence="3" id="KW-1185">Reference proteome</keyword>
<proteinExistence type="predicted"/>
<dbReference type="eggNOG" id="ENOG502T7BB">
    <property type="taxonomic scope" value="Eukaryota"/>
</dbReference>
<feature type="region of interest" description="Disordered" evidence="1">
    <location>
        <begin position="765"/>
        <end position="806"/>
    </location>
</feature>
<feature type="compositionally biased region" description="Basic and acidic residues" evidence="1">
    <location>
        <begin position="185"/>
        <end position="199"/>
    </location>
</feature>